<dbReference type="InterPro" id="IPR018200">
    <property type="entry name" value="USP_CS"/>
</dbReference>
<dbReference type="EMBL" id="JAPFFI010000021">
    <property type="protein sequence ID" value="KAJ6333127.1"/>
    <property type="molecule type" value="Genomic_DNA"/>
</dbReference>
<proteinExistence type="inferred from homology"/>
<protein>
    <recommendedName>
        <fullName evidence="2">USP domain-containing protein</fullName>
    </recommendedName>
</protein>
<evidence type="ECO:0000256" key="1">
    <source>
        <dbReference type="ARBA" id="ARBA00009085"/>
    </source>
</evidence>
<dbReference type="PANTHER" id="PTHR24006">
    <property type="entry name" value="UBIQUITIN CARBOXYL-TERMINAL HYDROLASE"/>
    <property type="match status" value="1"/>
</dbReference>
<evidence type="ECO:0000313" key="4">
    <source>
        <dbReference type="Proteomes" id="UP001141253"/>
    </source>
</evidence>
<reference evidence="3" key="2">
    <citation type="journal article" date="2023" name="Int. J. Mol. Sci.">
        <title>De Novo Assembly and Annotation of 11 Diverse Shrub Willow (Salix) Genomes Reveals Novel Gene Organization in Sex-Linked Regions.</title>
        <authorList>
            <person name="Hyden B."/>
            <person name="Feng K."/>
            <person name="Yates T.B."/>
            <person name="Jawdy S."/>
            <person name="Cereghino C."/>
            <person name="Smart L.B."/>
            <person name="Muchero W."/>
        </authorList>
    </citation>
    <scope>NUCLEOTIDE SEQUENCE</scope>
    <source>
        <tissue evidence="3">Shoot tip</tissue>
    </source>
</reference>
<dbReference type="InterPro" id="IPR038765">
    <property type="entry name" value="Papain-like_cys_pep_sf"/>
</dbReference>
<reference evidence="3" key="1">
    <citation type="submission" date="2022-10" db="EMBL/GenBank/DDBJ databases">
        <authorList>
            <person name="Hyden B.L."/>
            <person name="Feng K."/>
            <person name="Yates T."/>
            <person name="Jawdy S."/>
            <person name="Smart L.B."/>
            <person name="Muchero W."/>
        </authorList>
    </citation>
    <scope>NUCLEOTIDE SEQUENCE</scope>
    <source>
        <tissue evidence="3">Shoot tip</tissue>
    </source>
</reference>
<dbReference type="PROSITE" id="PS00972">
    <property type="entry name" value="USP_1"/>
    <property type="match status" value="1"/>
</dbReference>
<feature type="domain" description="USP" evidence="2">
    <location>
        <begin position="257"/>
        <end position="493"/>
    </location>
</feature>
<dbReference type="InterPro" id="IPR028889">
    <property type="entry name" value="USP"/>
</dbReference>
<sequence>METTSSCSSPKATSCDESILEKLSFNDGLDLFSLGYNSKQLTMDNGLSDNNVHPLTSTGAWAAGNCPATVTTQEVMLHRSSQDKQVSCKSNKEMSRRQDVAVFNSSHETSGSRPANLTSSSSISNVVVNGQDAFSTLDETRPKCSCETPVTNGNAKVNTALHPMGNKSLKPSKSKMKFSGDQSYFKIDGKGQLAEVARMHIANPAAGTNGVTSIGIMSQSSKLATQDNAIHKKLGMLFPYEEFVKIFNCEVIDLTPRGLVNCGNSCYANAVLQCLTCTKPLIIFLLRRSHSRACCGIDWCLMCELEQHVMMLRGCGGPLSPSRILKHMRKTNSQIGNGSQEDAHEFLRLLIASMQSICLEKLGGEDKVDPRLQETTFIHLSFGGRLRSKVKCLRCHHEDCEGKYGKINKCITFPDMLDMIPFMTGTGDAPPLYMLYAVVVHLDTLNASFSGHYVAYVKDLQGSWFRIDDTEVHPVSMSQVMLEGAYILFYMRSCPRPQKAICEKTSRQQAPLSFRHCMSRTHKPSRQGQSNCSSHFVVPEASLDVKPENGSSPASYAYGIPRRSASKNITQDMDFSDATSSDWSLFTSSDEASYTTESTRDSFSTIDYADACNADAFSSIFNDLYAPESSYQKTTCRRTFSNQRPQTRFILEERGYVLDLHSSIQPPESGKEKITNRSVIHQPNSLRTVPAPCL</sequence>
<accession>A0ABQ9AFB9</accession>
<evidence type="ECO:0000313" key="3">
    <source>
        <dbReference type="EMBL" id="KAJ6333127.1"/>
    </source>
</evidence>
<organism evidence="3 4">
    <name type="scientific">Salix suchowensis</name>
    <dbReference type="NCBI Taxonomy" id="1278906"/>
    <lineage>
        <taxon>Eukaryota</taxon>
        <taxon>Viridiplantae</taxon>
        <taxon>Streptophyta</taxon>
        <taxon>Embryophyta</taxon>
        <taxon>Tracheophyta</taxon>
        <taxon>Spermatophyta</taxon>
        <taxon>Magnoliopsida</taxon>
        <taxon>eudicotyledons</taxon>
        <taxon>Gunneridae</taxon>
        <taxon>Pentapetalae</taxon>
        <taxon>rosids</taxon>
        <taxon>fabids</taxon>
        <taxon>Malpighiales</taxon>
        <taxon>Salicaceae</taxon>
        <taxon>Saliceae</taxon>
        <taxon>Salix</taxon>
    </lineage>
</organism>
<dbReference type="PROSITE" id="PS50235">
    <property type="entry name" value="USP_3"/>
    <property type="match status" value="1"/>
</dbReference>
<dbReference type="InterPro" id="IPR050164">
    <property type="entry name" value="Peptidase_C19"/>
</dbReference>
<gene>
    <name evidence="3" type="ORF">OIU77_009067</name>
</gene>
<dbReference type="SUPFAM" id="SSF54001">
    <property type="entry name" value="Cysteine proteinases"/>
    <property type="match status" value="1"/>
</dbReference>
<name>A0ABQ9AFB9_9ROSI</name>
<dbReference type="Proteomes" id="UP001141253">
    <property type="component" value="Chromosome 11"/>
</dbReference>
<comment type="similarity">
    <text evidence="1">Belongs to the peptidase C19 family.</text>
</comment>
<comment type="caution">
    <text evidence="3">The sequence shown here is derived from an EMBL/GenBank/DDBJ whole genome shotgun (WGS) entry which is preliminary data.</text>
</comment>
<dbReference type="InterPro" id="IPR001394">
    <property type="entry name" value="Peptidase_C19_UCH"/>
</dbReference>
<dbReference type="Pfam" id="PF00443">
    <property type="entry name" value="UCH"/>
    <property type="match status" value="2"/>
</dbReference>
<keyword evidence="4" id="KW-1185">Reference proteome</keyword>
<dbReference type="PANTHER" id="PTHR24006:SF685">
    <property type="entry name" value="UBIQUITIN CARBOXYL-TERMINAL HYDROLASE 15"/>
    <property type="match status" value="1"/>
</dbReference>
<dbReference type="Gene3D" id="3.90.70.10">
    <property type="entry name" value="Cysteine proteinases"/>
    <property type="match status" value="2"/>
</dbReference>
<evidence type="ECO:0000259" key="2">
    <source>
        <dbReference type="PROSITE" id="PS50235"/>
    </source>
</evidence>